<dbReference type="Proteomes" id="UP000021315">
    <property type="component" value="Unassembled WGS sequence"/>
</dbReference>
<comment type="caution">
    <text evidence="2">The sequence shown here is derived from an EMBL/GenBank/DDBJ whole genome shotgun (WGS) entry which is preliminary data.</text>
</comment>
<evidence type="ECO:0000313" key="3">
    <source>
        <dbReference type="Proteomes" id="UP000021315"/>
    </source>
</evidence>
<organism evidence="2 3">
    <name type="scientific">Candidatus Accumulibacter cognatus</name>
    <dbReference type="NCBI Taxonomy" id="2954383"/>
    <lineage>
        <taxon>Bacteria</taxon>
        <taxon>Pseudomonadati</taxon>
        <taxon>Pseudomonadota</taxon>
        <taxon>Betaproteobacteria</taxon>
        <taxon>Candidatus Accumulibacter</taxon>
    </lineage>
</organism>
<keyword evidence="3" id="KW-1185">Reference proteome</keyword>
<feature type="region of interest" description="Disordered" evidence="1">
    <location>
        <begin position="1"/>
        <end position="22"/>
    </location>
</feature>
<evidence type="ECO:0000313" key="2">
    <source>
        <dbReference type="EMBL" id="KFB75648.1"/>
    </source>
</evidence>
<dbReference type="STRING" id="1453999.AW06_003263"/>
<dbReference type="EMBL" id="JDST02000078">
    <property type="protein sequence ID" value="KFB75648.1"/>
    <property type="molecule type" value="Genomic_DNA"/>
</dbReference>
<reference evidence="2" key="1">
    <citation type="submission" date="2014-02" db="EMBL/GenBank/DDBJ databases">
        <title>Expanding our view of genomic diversity in Candidatus Accumulibacter clades.</title>
        <authorList>
            <person name="Skennerton C.T."/>
            <person name="Barr J.J."/>
            <person name="Slater F.R."/>
            <person name="Bond P.L."/>
            <person name="Tyson G.W."/>
        </authorList>
    </citation>
    <scope>NUCLEOTIDE SEQUENCE [LARGE SCALE GENOMIC DNA]</scope>
</reference>
<proteinExistence type="predicted"/>
<name>A0A080M338_9PROT</name>
<evidence type="ECO:0000256" key="1">
    <source>
        <dbReference type="SAM" id="MobiDB-lite"/>
    </source>
</evidence>
<dbReference type="AlphaFoldDB" id="A0A080M338"/>
<gene>
    <name evidence="2" type="ORF">AW06_003263</name>
</gene>
<sequence>MSPGGRPGGFVPECSPKGSPLDYKRSRIKQYHKESQALRTETTINDTRDFGIGRLLHNLPALRRMGFAANRRLLEVERVSHDCALGEEAFQDLQHPRQRAGQRVPALRFADPQVQALLHALLMFVFLPQGFTNKELRQVFAVLLGKHSGEIMPGCMSYELCRLRVHGLIERIPKSHRYRLTSLGLRTAMFYTRVYSRVLRPGLAILPTHDEKASAAPLHRTFQAAEKAVHSWCDNAKIAA</sequence>
<accession>A0A080M338</accession>
<protein>
    <submittedName>
        <fullName evidence="2">Uncharacterized protein</fullName>
    </submittedName>
</protein>